<dbReference type="GeneID" id="59282168"/>
<dbReference type="GO" id="GO:0016887">
    <property type="term" value="F:ATP hydrolysis activity"/>
    <property type="evidence" value="ECO:0007669"/>
    <property type="project" value="InterPro"/>
</dbReference>
<keyword evidence="6" id="KW-0067">ATP-binding</keyword>
<dbReference type="GO" id="GO:0003677">
    <property type="term" value="F:DNA binding"/>
    <property type="evidence" value="ECO:0007669"/>
    <property type="project" value="UniProtKB-KW"/>
</dbReference>
<dbReference type="SMART" id="SM00490">
    <property type="entry name" value="HELICc"/>
    <property type="match status" value="1"/>
</dbReference>
<feature type="compositionally biased region" description="Polar residues" evidence="9">
    <location>
        <begin position="391"/>
        <end position="410"/>
    </location>
</feature>
<evidence type="ECO:0000256" key="9">
    <source>
        <dbReference type="SAM" id="MobiDB-lite"/>
    </source>
</evidence>
<keyword evidence="7" id="KW-0238">DNA-binding</keyword>
<dbReference type="PANTHER" id="PTHR45797">
    <property type="entry name" value="RAD54-LIKE"/>
    <property type="match status" value="1"/>
</dbReference>
<keyword evidence="12" id="KW-1185">Reference proteome</keyword>
<keyword evidence="8" id="KW-0539">Nucleus</keyword>
<keyword evidence="5" id="KW-0347">Helicase</keyword>
<dbReference type="EMBL" id="JACCJC010000001">
    <property type="protein sequence ID" value="KAF6241777.1"/>
    <property type="molecule type" value="Genomic_DNA"/>
</dbReference>
<dbReference type="Pfam" id="PF00271">
    <property type="entry name" value="Helicase_C"/>
    <property type="match status" value="1"/>
</dbReference>
<comment type="subcellular location">
    <subcellularLocation>
        <location evidence="1">Nucleus</location>
    </subcellularLocation>
</comment>
<evidence type="ECO:0000256" key="7">
    <source>
        <dbReference type="ARBA" id="ARBA00023125"/>
    </source>
</evidence>
<gene>
    <name evidence="11" type="ORF">HO173_000489</name>
</gene>
<evidence type="ECO:0000256" key="4">
    <source>
        <dbReference type="ARBA" id="ARBA00022801"/>
    </source>
</evidence>
<proteinExistence type="inferred from homology"/>
<dbReference type="InterPro" id="IPR044574">
    <property type="entry name" value="ARIP4-like"/>
</dbReference>
<comment type="caution">
    <text evidence="11">The sequence shown here is derived from an EMBL/GenBank/DDBJ whole genome shotgun (WGS) entry which is preliminary data.</text>
</comment>
<evidence type="ECO:0000256" key="3">
    <source>
        <dbReference type="ARBA" id="ARBA00022741"/>
    </source>
</evidence>
<evidence type="ECO:0000256" key="6">
    <source>
        <dbReference type="ARBA" id="ARBA00022840"/>
    </source>
</evidence>
<feature type="compositionally biased region" description="Basic and acidic residues" evidence="9">
    <location>
        <begin position="415"/>
        <end position="434"/>
    </location>
</feature>
<evidence type="ECO:0000256" key="1">
    <source>
        <dbReference type="ARBA" id="ARBA00004123"/>
    </source>
</evidence>
<dbReference type="PROSITE" id="PS51194">
    <property type="entry name" value="HELICASE_CTER"/>
    <property type="match status" value="1"/>
</dbReference>
<dbReference type="InterPro" id="IPR001650">
    <property type="entry name" value="Helicase_C-like"/>
</dbReference>
<feature type="compositionally biased region" description="Basic and acidic residues" evidence="9">
    <location>
        <begin position="377"/>
        <end position="387"/>
    </location>
</feature>
<dbReference type="Proteomes" id="UP000578531">
    <property type="component" value="Unassembled WGS sequence"/>
</dbReference>
<feature type="region of interest" description="Disordered" evidence="9">
    <location>
        <begin position="259"/>
        <end position="475"/>
    </location>
</feature>
<feature type="domain" description="Helicase C-terminal" evidence="10">
    <location>
        <begin position="20"/>
        <end position="166"/>
    </location>
</feature>
<dbReference type="OrthoDB" id="448448at2759"/>
<feature type="compositionally biased region" description="Basic residues" evidence="9">
    <location>
        <begin position="358"/>
        <end position="370"/>
    </location>
</feature>
<keyword evidence="4" id="KW-0378">Hydrolase</keyword>
<reference evidence="11 12" key="1">
    <citation type="journal article" date="2020" name="Genomics">
        <title>Complete, high-quality genomes from long-read metagenomic sequencing of two wolf lichen thalli reveals enigmatic genome architecture.</title>
        <authorList>
            <person name="McKenzie S.K."/>
            <person name="Walston R.F."/>
            <person name="Allen J.L."/>
        </authorList>
    </citation>
    <scope>NUCLEOTIDE SEQUENCE [LARGE SCALE GENOMIC DNA]</scope>
    <source>
        <strain evidence="11">WasteWater2</strain>
    </source>
</reference>
<dbReference type="CDD" id="cd18793">
    <property type="entry name" value="SF2_C_SNF"/>
    <property type="match status" value="1"/>
</dbReference>
<dbReference type="GO" id="GO:0004386">
    <property type="term" value="F:helicase activity"/>
    <property type="evidence" value="ECO:0007669"/>
    <property type="project" value="UniProtKB-KW"/>
</dbReference>
<dbReference type="AlphaFoldDB" id="A0A8H6G759"/>
<dbReference type="GO" id="GO:0005524">
    <property type="term" value="F:ATP binding"/>
    <property type="evidence" value="ECO:0007669"/>
    <property type="project" value="UniProtKB-KW"/>
</dbReference>
<dbReference type="GO" id="GO:0005634">
    <property type="term" value="C:nucleus"/>
    <property type="evidence" value="ECO:0007669"/>
    <property type="project" value="UniProtKB-SubCell"/>
</dbReference>
<dbReference type="SUPFAM" id="SSF52540">
    <property type="entry name" value="P-loop containing nucleoside triphosphate hydrolases"/>
    <property type="match status" value="1"/>
</dbReference>
<comment type="similarity">
    <text evidence="2">Belongs to the SNF2/RAD54 helicase family.</text>
</comment>
<sequence>MLATPVDALCLSNKMQVLMSVLEFAEAAQDKVLVFSHRISTLDFIGDRLAEANKPYARIDGKMLPEKRQPITKEFNEGKMNICLISTRAGGTGLNLFGANRVVIIDDHFNPMWERQAIGRAYRIGQRKPVYVYRLTVGGTFEQAIQNQALFKEQLANRVVDKKNPNRHAVKGAGQYLFLPKTVKQEDLSQFLNEDALLDHLLADQTTNRILSITPSETFHIEDGIELTPEESKEAEQMKKDFELSRRDPIAHNALMTRRREEEARKLRQHVASFPQQSGASKHHAHSTQPSRWDHPLIATGDMLLPPSTAPAGGPLLYEPTIANPSAAVSPNLDQPQTGSLPDSNSTAGKGASVRAPKQTHPRFGARRRLSGTPDFTSHDLQKHIEDSITVPDTSGSTPRNSANGNTTEVNGKMNESKENRGGRKRSDPADEQHKRKKLKRALAPTPGPAHWEAMNKNFEDFLSREADRPSNGRS</sequence>
<dbReference type="InterPro" id="IPR027417">
    <property type="entry name" value="P-loop_NTPase"/>
</dbReference>
<organism evidence="11 12">
    <name type="scientific">Letharia columbiana</name>
    <dbReference type="NCBI Taxonomy" id="112416"/>
    <lineage>
        <taxon>Eukaryota</taxon>
        <taxon>Fungi</taxon>
        <taxon>Dikarya</taxon>
        <taxon>Ascomycota</taxon>
        <taxon>Pezizomycotina</taxon>
        <taxon>Lecanoromycetes</taxon>
        <taxon>OSLEUM clade</taxon>
        <taxon>Lecanoromycetidae</taxon>
        <taxon>Lecanorales</taxon>
        <taxon>Lecanorineae</taxon>
        <taxon>Parmeliaceae</taxon>
        <taxon>Letharia</taxon>
    </lineage>
</organism>
<dbReference type="Gene3D" id="3.40.50.300">
    <property type="entry name" value="P-loop containing nucleotide triphosphate hydrolases"/>
    <property type="match status" value="1"/>
</dbReference>
<evidence type="ECO:0000256" key="8">
    <source>
        <dbReference type="ARBA" id="ARBA00023242"/>
    </source>
</evidence>
<protein>
    <recommendedName>
        <fullName evidence="10">Helicase C-terminal domain-containing protein</fullName>
    </recommendedName>
</protein>
<evidence type="ECO:0000313" key="12">
    <source>
        <dbReference type="Proteomes" id="UP000578531"/>
    </source>
</evidence>
<evidence type="ECO:0000259" key="10">
    <source>
        <dbReference type="PROSITE" id="PS51194"/>
    </source>
</evidence>
<evidence type="ECO:0000256" key="5">
    <source>
        <dbReference type="ARBA" id="ARBA00022806"/>
    </source>
</evidence>
<evidence type="ECO:0000256" key="2">
    <source>
        <dbReference type="ARBA" id="ARBA00007025"/>
    </source>
</evidence>
<dbReference type="PANTHER" id="PTHR45797:SF1">
    <property type="entry name" value="HELICASE ARIP4"/>
    <property type="match status" value="1"/>
</dbReference>
<dbReference type="InterPro" id="IPR049730">
    <property type="entry name" value="SNF2/RAD54-like_C"/>
</dbReference>
<feature type="compositionally biased region" description="Basic and acidic residues" evidence="9">
    <location>
        <begin position="458"/>
        <end position="475"/>
    </location>
</feature>
<name>A0A8H6G759_9LECA</name>
<feature type="compositionally biased region" description="Polar residues" evidence="9">
    <location>
        <begin position="323"/>
        <end position="348"/>
    </location>
</feature>
<dbReference type="RefSeq" id="XP_037171017.1">
    <property type="nucleotide sequence ID" value="XM_037302438.1"/>
</dbReference>
<evidence type="ECO:0000313" key="11">
    <source>
        <dbReference type="EMBL" id="KAF6241777.1"/>
    </source>
</evidence>
<keyword evidence="3" id="KW-0547">Nucleotide-binding</keyword>
<accession>A0A8H6G759</accession>